<evidence type="ECO:0000256" key="4">
    <source>
        <dbReference type="SAM" id="MobiDB-lite"/>
    </source>
</evidence>
<evidence type="ECO:0000256" key="2">
    <source>
        <dbReference type="ARBA" id="ARBA00022692"/>
    </source>
</evidence>
<sequence length="166" mass="19040">MSVNMAPEDTDEAGSMQNYQGHPSQPGEQFLNKRKPSYRVPNSFQGNAALSSRLSALSVWDLDNGQMTSVRRTFCLFVAFDLILTFILWVIYTQLTGDNPIWSAFNKQVAQYNFKSSLFDTVMISAARFTFLILGYALFRLRHWWVISITTTMTCIYLLGKCFLFE</sequence>
<gene>
    <name evidence="7" type="ORF">CHS0354_006519</name>
</gene>
<evidence type="ECO:0000256" key="1">
    <source>
        <dbReference type="ARBA" id="ARBA00004141"/>
    </source>
</evidence>
<dbReference type="GO" id="GO:0005789">
    <property type="term" value="C:endoplasmic reticulum membrane"/>
    <property type="evidence" value="ECO:0007669"/>
    <property type="project" value="TreeGrafter"/>
</dbReference>
<dbReference type="Pfam" id="PF10457">
    <property type="entry name" value="MENTAL"/>
    <property type="match status" value="1"/>
</dbReference>
<dbReference type="PANTHER" id="PTHR46121">
    <property type="entry name" value="STEROIDOGENIC ACUTE REGULATORY PROTEIN-LIKE"/>
    <property type="match status" value="1"/>
</dbReference>
<dbReference type="Proteomes" id="UP001195483">
    <property type="component" value="Unassembled WGS sequence"/>
</dbReference>
<reference evidence="7" key="3">
    <citation type="submission" date="2023-05" db="EMBL/GenBank/DDBJ databases">
        <authorList>
            <person name="Smith C.H."/>
        </authorList>
    </citation>
    <scope>NUCLEOTIDE SEQUENCE</scope>
    <source>
        <strain evidence="7">CHS0354</strain>
        <tissue evidence="7">Mantle</tissue>
    </source>
</reference>
<evidence type="ECO:0000313" key="7">
    <source>
        <dbReference type="EMBL" id="KAK3607926.1"/>
    </source>
</evidence>
<evidence type="ECO:0000313" key="8">
    <source>
        <dbReference type="Proteomes" id="UP001195483"/>
    </source>
</evidence>
<dbReference type="GO" id="GO:0031902">
    <property type="term" value="C:late endosome membrane"/>
    <property type="evidence" value="ECO:0007669"/>
    <property type="project" value="TreeGrafter"/>
</dbReference>
<protein>
    <recommendedName>
        <fullName evidence="6">MENTAL domain-containing protein</fullName>
    </recommendedName>
</protein>
<keyword evidence="8" id="KW-1185">Reference proteome</keyword>
<comment type="subcellular location">
    <subcellularLocation>
        <location evidence="1">Membrane</location>
        <topology evidence="1">Multi-pass membrane protein</topology>
    </subcellularLocation>
</comment>
<keyword evidence="2 5" id="KW-0812">Transmembrane</keyword>
<accession>A0AAE0TCQ2</accession>
<evidence type="ECO:0000259" key="6">
    <source>
        <dbReference type="PROSITE" id="PS51439"/>
    </source>
</evidence>
<evidence type="ECO:0000256" key="3">
    <source>
        <dbReference type="ARBA" id="ARBA00023136"/>
    </source>
</evidence>
<dbReference type="AlphaFoldDB" id="A0AAE0TCQ2"/>
<dbReference type="EMBL" id="JAEAOA010000451">
    <property type="protein sequence ID" value="KAK3607926.1"/>
    <property type="molecule type" value="Genomic_DNA"/>
</dbReference>
<name>A0AAE0TCQ2_9BIVA</name>
<proteinExistence type="predicted"/>
<dbReference type="PANTHER" id="PTHR46121:SF4">
    <property type="entry name" value="STEROIDOGENIC ACUTE REGULATORY PROTEIN-LIKE"/>
    <property type="match status" value="1"/>
</dbReference>
<comment type="caution">
    <text evidence="7">The sequence shown here is derived from an EMBL/GenBank/DDBJ whole genome shotgun (WGS) entry which is preliminary data.</text>
</comment>
<dbReference type="GO" id="GO:0140284">
    <property type="term" value="C:endoplasmic reticulum-endosome membrane contact site"/>
    <property type="evidence" value="ECO:0007669"/>
    <property type="project" value="TreeGrafter"/>
</dbReference>
<reference evidence="7" key="1">
    <citation type="journal article" date="2021" name="Genome Biol. Evol.">
        <title>A High-Quality Reference Genome for a Parasitic Bivalve with Doubly Uniparental Inheritance (Bivalvia: Unionida).</title>
        <authorList>
            <person name="Smith C.H."/>
        </authorList>
    </citation>
    <scope>NUCLEOTIDE SEQUENCE</scope>
    <source>
        <strain evidence="7">CHS0354</strain>
    </source>
</reference>
<evidence type="ECO:0000256" key="5">
    <source>
        <dbReference type="SAM" id="Phobius"/>
    </source>
</evidence>
<organism evidence="7 8">
    <name type="scientific">Potamilus streckersoni</name>
    <dbReference type="NCBI Taxonomy" id="2493646"/>
    <lineage>
        <taxon>Eukaryota</taxon>
        <taxon>Metazoa</taxon>
        <taxon>Spiralia</taxon>
        <taxon>Lophotrochozoa</taxon>
        <taxon>Mollusca</taxon>
        <taxon>Bivalvia</taxon>
        <taxon>Autobranchia</taxon>
        <taxon>Heteroconchia</taxon>
        <taxon>Palaeoheterodonta</taxon>
        <taxon>Unionida</taxon>
        <taxon>Unionoidea</taxon>
        <taxon>Unionidae</taxon>
        <taxon>Ambleminae</taxon>
        <taxon>Lampsilini</taxon>
        <taxon>Potamilus</taxon>
    </lineage>
</organism>
<feature type="compositionally biased region" description="Polar residues" evidence="4">
    <location>
        <begin position="15"/>
        <end position="27"/>
    </location>
</feature>
<feature type="transmembrane region" description="Helical" evidence="5">
    <location>
        <begin position="122"/>
        <end position="139"/>
    </location>
</feature>
<feature type="domain" description="MENTAL" evidence="6">
    <location>
        <begin position="67"/>
        <end position="166"/>
    </location>
</feature>
<dbReference type="InterPro" id="IPR051869">
    <property type="entry name" value="STARD3"/>
</dbReference>
<keyword evidence="3 5" id="KW-0472">Membrane</keyword>
<keyword evidence="5" id="KW-1133">Transmembrane helix</keyword>
<dbReference type="GO" id="GO:0099044">
    <property type="term" value="P:vesicle tethering to endoplasmic reticulum"/>
    <property type="evidence" value="ECO:0007669"/>
    <property type="project" value="TreeGrafter"/>
</dbReference>
<feature type="transmembrane region" description="Helical" evidence="5">
    <location>
        <begin position="144"/>
        <end position="160"/>
    </location>
</feature>
<dbReference type="GO" id="GO:0005765">
    <property type="term" value="C:lysosomal membrane"/>
    <property type="evidence" value="ECO:0007669"/>
    <property type="project" value="TreeGrafter"/>
</dbReference>
<dbReference type="InterPro" id="IPR019498">
    <property type="entry name" value="MENTAL"/>
</dbReference>
<reference evidence="7" key="2">
    <citation type="journal article" date="2021" name="Genome Biol. Evol.">
        <title>Developing a high-quality reference genome for a parasitic bivalve with doubly uniparental inheritance (Bivalvia: Unionida).</title>
        <authorList>
            <person name="Smith C.H."/>
        </authorList>
    </citation>
    <scope>NUCLEOTIDE SEQUENCE</scope>
    <source>
        <strain evidence="7">CHS0354</strain>
        <tissue evidence="7">Mantle</tissue>
    </source>
</reference>
<dbReference type="PROSITE" id="PS51439">
    <property type="entry name" value="MENTAL"/>
    <property type="match status" value="1"/>
</dbReference>
<feature type="region of interest" description="Disordered" evidence="4">
    <location>
        <begin position="1"/>
        <end position="32"/>
    </location>
</feature>
<feature type="transmembrane region" description="Helical" evidence="5">
    <location>
        <begin position="74"/>
        <end position="92"/>
    </location>
</feature>